<evidence type="ECO:0000256" key="4">
    <source>
        <dbReference type="ARBA" id="ARBA00022692"/>
    </source>
</evidence>
<keyword evidence="8 16" id="KW-1133">Transmembrane helix</keyword>
<evidence type="ECO:0000313" key="21">
    <source>
        <dbReference type="Proteomes" id="UP000094527"/>
    </source>
</evidence>
<feature type="chain" id="PRO_5008905674" evidence="17">
    <location>
        <begin position="28"/>
        <end position="1026"/>
    </location>
</feature>
<proteinExistence type="predicted"/>
<evidence type="ECO:0000256" key="3">
    <source>
        <dbReference type="ARBA" id="ARBA00022679"/>
    </source>
</evidence>
<dbReference type="FunFam" id="1.10.510.10:FF:001512">
    <property type="entry name" value="Receptor tyrosine-protein kinase erbB-2"/>
    <property type="match status" value="1"/>
</dbReference>
<keyword evidence="7 15" id="KW-0067">ATP-binding</keyword>
<dbReference type="GO" id="GO:0043235">
    <property type="term" value="C:receptor complex"/>
    <property type="evidence" value="ECO:0007669"/>
    <property type="project" value="TreeGrafter"/>
</dbReference>
<protein>
    <submittedName>
        <fullName evidence="20">Vascular endothelial growth factor receptor 1</fullName>
    </submittedName>
</protein>
<keyword evidence="17" id="KW-0732">Signal</keyword>
<evidence type="ECO:0000259" key="18">
    <source>
        <dbReference type="PROSITE" id="PS50011"/>
    </source>
</evidence>
<evidence type="ECO:0000256" key="7">
    <source>
        <dbReference type="ARBA" id="ARBA00022840"/>
    </source>
</evidence>
<dbReference type="GO" id="GO:0005524">
    <property type="term" value="F:ATP binding"/>
    <property type="evidence" value="ECO:0007669"/>
    <property type="project" value="UniProtKB-UniRule"/>
</dbReference>
<feature type="transmembrane region" description="Helical" evidence="16">
    <location>
        <begin position="537"/>
        <end position="560"/>
    </location>
</feature>
<keyword evidence="3" id="KW-0808">Transferase</keyword>
<evidence type="ECO:0000313" key="20">
    <source>
        <dbReference type="EMBL" id="ODN05385.1"/>
    </source>
</evidence>
<dbReference type="SUPFAM" id="SSF56112">
    <property type="entry name" value="Protein kinase-like (PK-like)"/>
    <property type="match status" value="1"/>
</dbReference>
<dbReference type="CDD" id="cd00192">
    <property type="entry name" value="PTKc"/>
    <property type="match status" value="1"/>
</dbReference>
<keyword evidence="11" id="KW-1015">Disulfide bond</keyword>
<evidence type="ECO:0000256" key="5">
    <source>
        <dbReference type="ARBA" id="ARBA00022741"/>
    </source>
</evidence>
<dbReference type="InterPro" id="IPR011009">
    <property type="entry name" value="Kinase-like_dom_sf"/>
</dbReference>
<evidence type="ECO:0000256" key="16">
    <source>
        <dbReference type="SAM" id="Phobius"/>
    </source>
</evidence>
<evidence type="ECO:0000256" key="15">
    <source>
        <dbReference type="PROSITE-ProRule" id="PRU10141"/>
    </source>
</evidence>
<evidence type="ECO:0000256" key="14">
    <source>
        <dbReference type="ARBA" id="ARBA00051243"/>
    </source>
</evidence>
<feature type="binding site" evidence="15">
    <location>
        <position position="651"/>
    </location>
    <ligand>
        <name>ATP</name>
        <dbReference type="ChEBI" id="CHEBI:30616"/>
    </ligand>
</feature>
<dbReference type="SMART" id="SM00408">
    <property type="entry name" value="IGc2"/>
    <property type="match status" value="1"/>
</dbReference>
<reference evidence="20 21" key="1">
    <citation type="journal article" date="2016" name="Genome Biol. Evol.">
        <title>Gene Family Evolution Reflects Adaptation to Soil Environmental Stressors in the Genome of the Collembolan Orchesella cincta.</title>
        <authorList>
            <person name="Faddeeva-Vakhrusheva A."/>
            <person name="Derks M.F."/>
            <person name="Anvar S.Y."/>
            <person name="Agamennone V."/>
            <person name="Suring W."/>
            <person name="Smit S."/>
            <person name="van Straalen N.M."/>
            <person name="Roelofs D."/>
        </authorList>
    </citation>
    <scope>NUCLEOTIDE SEQUENCE [LARGE SCALE GENOMIC DNA]</scope>
    <source>
        <tissue evidence="20">Mixed pool</tissue>
    </source>
</reference>
<dbReference type="EMBL" id="LJIJ01000024">
    <property type="protein sequence ID" value="ODN05385.1"/>
    <property type="molecule type" value="Genomic_DNA"/>
</dbReference>
<dbReference type="GO" id="GO:0005886">
    <property type="term" value="C:plasma membrane"/>
    <property type="evidence" value="ECO:0007669"/>
    <property type="project" value="TreeGrafter"/>
</dbReference>
<dbReference type="InterPro" id="IPR007110">
    <property type="entry name" value="Ig-like_dom"/>
</dbReference>
<evidence type="ECO:0000256" key="8">
    <source>
        <dbReference type="ARBA" id="ARBA00022989"/>
    </source>
</evidence>
<keyword evidence="9 16" id="KW-0472">Membrane</keyword>
<dbReference type="PRINTS" id="PR00109">
    <property type="entry name" value="TYRKINASE"/>
</dbReference>
<dbReference type="PROSITE" id="PS50835">
    <property type="entry name" value="IG_LIKE"/>
    <property type="match status" value="1"/>
</dbReference>
<dbReference type="Proteomes" id="UP000094527">
    <property type="component" value="Unassembled WGS sequence"/>
</dbReference>
<evidence type="ECO:0000256" key="10">
    <source>
        <dbReference type="ARBA" id="ARBA00023137"/>
    </source>
</evidence>
<dbReference type="GO" id="GO:0051130">
    <property type="term" value="P:positive regulation of cellular component organization"/>
    <property type="evidence" value="ECO:0007669"/>
    <property type="project" value="UniProtKB-ARBA"/>
</dbReference>
<dbReference type="InterPro" id="IPR017441">
    <property type="entry name" value="Protein_kinase_ATP_BS"/>
</dbReference>
<dbReference type="FunFam" id="3.30.200.20:FF:000586">
    <property type="entry name" value="Receptor protein-tyrosine kinase"/>
    <property type="match status" value="1"/>
</dbReference>
<comment type="catalytic activity">
    <reaction evidence="14">
        <text>L-tyrosyl-[protein] + ATP = O-phospho-L-tyrosyl-[protein] + ADP + H(+)</text>
        <dbReference type="Rhea" id="RHEA:10596"/>
        <dbReference type="Rhea" id="RHEA-COMP:10136"/>
        <dbReference type="Rhea" id="RHEA-COMP:20101"/>
        <dbReference type="ChEBI" id="CHEBI:15378"/>
        <dbReference type="ChEBI" id="CHEBI:30616"/>
        <dbReference type="ChEBI" id="CHEBI:46858"/>
        <dbReference type="ChEBI" id="CHEBI:61978"/>
        <dbReference type="ChEBI" id="CHEBI:456216"/>
        <dbReference type="EC" id="2.7.10.1"/>
    </reaction>
</comment>
<comment type="subcellular location">
    <subcellularLocation>
        <location evidence="2">Endomembrane system</location>
    </subcellularLocation>
    <subcellularLocation>
        <location evidence="1">Membrane</location>
        <topology evidence="1">Single-pass membrane protein</topology>
    </subcellularLocation>
</comment>
<evidence type="ECO:0000256" key="11">
    <source>
        <dbReference type="ARBA" id="ARBA00023157"/>
    </source>
</evidence>
<dbReference type="InterPro" id="IPR013783">
    <property type="entry name" value="Ig-like_fold"/>
</dbReference>
<dbReference type="PANTHER" id="PTHR24416">
    <property type="entry name" value="TYROSINE-PROTEIN KINASE RECEPTOR"/>
    <property type="match status" value="1"/>
</dbReference>
<feature type="domain" description="Ig-like" evidence="19">
    <location>
        <begin position="442"/>
        <end position="527"/>
    </location>
</feature>
<dbReference type="Gene3D" id="1.10.510.10">
    <property type="entry name" value="Transferase(Phosphotransferase) domain 1"/>
    <property type="match status" value="1"/>
</dbReference>
<evidence type="ECO:0000256" key="13">
    <source>
        <dbReference type="ARBA" id="ARBA00023180"/>
    </source>
</evidence>
<comment type="caution">
    <text evidence="20">The sequence shown here is derived from an EMBL/GenBank/DDBJ whole genome shotgun (WGS) entry which is preliminary data.</text>
</comment>
<dbReference type="GO" id="GO:0030182">
    <property type="term" value="P:neuron differentiation"/>
    <property type="evidence" value="ECO:0007669"/>
    <property type="project" value="UniProtKB-ARBA"/>
</dbReference>
<gene>
    <name evidence="20" type="ORF">Ocin01_01328</name>
</gene>
<feature type="domain" description="Protein kinase" evidence="18">
    <location>
        <begin position="619"/>
        <end position="923"/>
    </location>
</feature>
<dbReference type="GO" id="GO:0048468">
    <property type="term" value="P:cell development"/>
    <property type="evidence" value="ECO:0007669"/>
    <property type="project" value="UniProtKB-ARBA"/>
</dbReference>
<keyword evidence="12 20" id="KW-0675">Receptor</keyword>
<dbReference type="GO" id="GO:0012505">
    <property type="term" value="C:endomembrane system"/>
    <property type="evidence" value="ECO:0007669"/>
    <property type="project" value="UniProtKB-SubCell"/>
</dbReference>
<dbReference type="Gene3D" id="3.30.200.20">
    <property type="entry name" value="Phosphorylase Kinase, domain 1"/>
    <property type="match status" value="1"/>
</dbReference>
<dbReference type="GO" id="GO:0050793">
    <property type="term" value="P:regulation of developmental process"/>
    <property type="evidence" value="ECO:0007669"/>
    <property type="project" value="UniProtKB-ARBA"/>
</dbReference>
<evidence type="ECO:0000256" key="6">
    <source>
        <dbReference type="ARBA" id="ARBA00022777"/>
    </source>
</evidence>
<dbReference type="OMA" id="VGACTQN"/>
<keyword evidence="10" id="KW-0829">Tyrosine-protein kinase</keyword>
<dbReference type="GO" id="GO:0004714">
    <property type="term" value="F:transmembrane receptor protein tyrosine kinase activity"/>
    <property type="evidence" value="ECO:0007669"/>
    <property type="project" value="UniProtKB-EC"/>
</dbReference>
<dbReference type="Pfam" id="PF07679">
    <property type="entry name" value="I-set"/>
    <property type="match status" value="1"/>
</dbReference>
<dbReference type="AlphaFoldDB" id="A0A1D2NJV2"/>
<keyword evidence="4 16" id="KW-0812">Transmembrane</keyword>
<dbReference type="InterPro" id="IPR050122">
    <property type="entry name" value="RTK"/>
</dbReference>
<dbReference type="PANTHER" id="PTHR24416:SF600">
    <property type="entry name" value="PDGF- AND VEGF-RECEPTOR RELATED, ISOFORM J"/>
    <property type="match status" value="1"/>
</dbReference>
<keyword evidence="6" id="KW-0418">Kinase</keyword>
<keyword evidence="13" id="KW-0325">Glycoprotein</keyword>
<dbReference type="PROSITE" id="PS00107">
    <property type="entry name" value="PROTEIN_KINASE_ATP"/>
    <property type="match status" value="1"/>
</dbReference>
<dbReference type="PROSITE" id="PS50011">
    <property type="entry name" value="PROTEIN_KINASE_DOM"/>
    <property type="match status" value="1"/>
</dbReference>
<dbReference type="InterPro" id="IPR003598">
    <property type="entry name" value="Ig_sub2"/>
</dbReference>
<evidence type="ECO:0000259" key="19">
    <source>
        <dbReference type="PROSITE" id="PS50835"/>
    </source>
</evidence>
<dbReference type="SUPFAM" id="SSF48726">
    <property type="entry name" value="Immunoglobulin"/>
    <property type="match status" value="1"/>
</dbReference>
<dbReference type="Pfam" id="PF07714">
    <property type="entry name" value="PK_Tyr_Ser-Thr"/>
    <property type="match status" value="1"/>
</dbReference>
<name>A0A1D2NJV2_ORCCI</name>
<dbReference type="InterPro" id="IPR001245">
    <property type="entry name" value="Ser-Thr/Tyr_kinase_cat_dom"/>
</dbReference>
<dbReference type="InterPro" id="IPR000719">
    <property type="entry name" value="Prot_kinase_dom"/>
</dbReference>
<organism evidence="20 21">
    <name type="scientific">Orchesella cincta</name>
    <name type="common">Springtail</name>
    <name type="synonym">Podura cincta</name>
    <dbReference type="NCBI Taxonomy" id="48709"/>
    <lineage>
        <taxon>Eukaryota</taxon>
        <taxon>Metazoa</taxon>
        <taxon>Ecdysozoa</taxon>
        <taxon>Arthropoda</taxon>
        <taxon>Hexapoda</taxon>
        <taxon>Collembola</taxon>
        <taxon>Entomobryomorpha</taxon>
        <taxon>Entomobryoidea</taxon>
        <taxon>Orchesellidae</taxon>
        <taxon>Orchesellinae</taxon>
        <taxon>Orchesella</taxon>
    </lineage>
</organism>
<dbReference type="OrthoDB" id="4062651at2759"/>
<keyword evidence="21" id="KW-1185">Reference proteome</keyword>
<evidence type="ECO:0000256" key="9">
    <source>
        <dbReference type="ARBA" id="ARBA00023136"/>
    </source>
</evidence>
<accession>A0A1D2NJV2</accession>
<evidence type="ECO:0000256" key="2">
    <source>
        <dbReference type="ARBA" id="ARBA00004308"/>
    </source>
</evidence>
<feature type="signal peptide" evidence="17">
    <location>
        <begin position="1"/>
        <end position="27"/>
    </location>
</feature>
<dbReference type="InterPro" id="IPR008266">
    <property type="entry name" value="Tyr_kinase_AS"/>
</dbReference>
<sequence length="1026" mass="116634">MAWCEFLRRHLFLSVITKVLLITSGWAQKDGCDFSRVPPKIRLAGTMETEITEPNELSSNFLNETISNEFNVSWSSLVFQNCMVRVEFLCEADYPIEWIEIHNQDLATITDLQDGKIHKNMWVDRPHKTPESLHNVTNSSLFPINDPTMTGYSAFLGLTYENTTESLCLATNYSCRSVDNPCLQSNVISIVNSKNKTIRYQLSTEIIDADVIQPKPCEGTITVYFNPKERQPGPGFQCPNFQNGILAPPITRGCDSAENCNTYFLRHKQKCVKRVTSANDCDACRYANVSKFHPGFVYCQNDRDEVVTALQYFYSVPHNLSQKAPEIFFEWDEADPQKMMYLEPTVSEAYVGENIIIFCRVSRFYFAFGHRFGFEHKNGSMVYTNSIDGETDEKYNFMRMNTTLTITDPFLHKIYCFAPIWNSSVWINQSYDIVVRDDATAPVIVDDQSTDLEILLHERNKSLSCKASGRPVPHIFWSWENNEVAAIEVEVGPGNKELMFPFVTNSTRGIYTCTAKNFMGSTTKTFTVIVKDAYETLLQFTIVFCCFLVFTFVLTLLMCWKKISKQRRLLRALTDSEIKEFREGNFEVLQNQEYLDTQELLHALPYNDEFEIPSERLHIDASEILGTGNFGQVVKGAIVTGNGSNVEVAVKTVKPKYDVLYFKTLLTEVKIMAYIGQHVNVVSLVGACTQNLKKRQIYIAVEFCAKGSLEKLLKGCRPTFENLICDDTFYVTTSFLGGCQPKYENVVQQETKALITVDECISTAHLVKWSREIANGMEFLGSRKIVHGDLASRNVLLTQDLVAKIGDFGLSRQLMEYSNYVRSNGDDCVLPWKWMAVETLQDMKFSVMSDVWSYGVTLWEIFSLAQLPYPGVTWSPAFLEHIHNGLRLHKPNYSTSQIYNLMLECWAIDPSHRPNFTELKDFFEGLQLQTCTDDYFHANAAVAKNRHYINEPTNNHVNNPGYSILSTRNSTMSNGGTQSTVSTVIEGGGPMVMKFMNGNHGNIVTATEDDQGYLRPLILGCYDEES</sequence>
<dbReference type="Gene3D" id="2.60.40.10">
    <property type="entry name" value="Immunoglobulins"/>
    <property type="match status" value="1"/>
</dbReference>
<dbReference type="STRING" id="48709.A0A1D2NJV2"/>
<dbReference type="InterPro" id="IPR013098">
    <property type="entry name" value="Ig_I-set"/>
</dbReference>
<evidence type="ECO:0000256" key="1">
    <source>
        <dbReference type="ARBA" id="ARBA00004167"/>
    </source>
</evidence>
<dbReference type="PROSITE" id="PS00109">
    <property type="entry name" value="PROTEIN_KINASE_TYR"/>
    <property type="match status" value="1"/>
</dbReference>
<evidence type="ECO:0000256" key="17">
    <source>
        <dbReference type="SAM" id="SignalP"/>
    </source>
</evidence>
<dbReference type="GO" id="GO:0007169">
    <property type="term" value="P:cell surface receptor protein tyrosine kinase signaling pathway"/>
    <property type="evidence" value="ECO:0007669"/>
    <property type="project" value="TreeGrafter"/>
</dbReference>
<keyword evidence="5 15" id="KW-0547">Nucleotide-binding</keyword>
<evidence type="ECO:0000256" key="12">
    <source>
        <dbReference type="ARBA" id="ARBA00023170"/>
    </source>
</evidence>
<dbReference type="InterPro" id="IPR036179">
    <property type="entry name" value="Ig-like_dom_sf"/>
</dbReference>